<dbReference type="AlphaFoldDB" id="A0A1F8B6M6"/>
<dbReference type="STRING" id="1802514.A2955_03865"/>
<gene>
    <name evidence="1" type="ORF">A2955_03865</name>
</gene>
<protein>
    <submittedName>
        <fullName evidence="1">Uncharacterized protein</fullName>
    </submittedName>
</protein>
<reference evidence="1 2" key="1">
    <citation type="journal article" date="2016" name="Nat. Commun.">
        <title>Thousands of microbial genomes shed light on interconnected biogeochemical processes in an aquifer system.</title>
        <authorList>
            <person name="Anantharaman K."/>
            <person name="Brown C.T."/>
            <person name="Hug L.A."/>
            <person name="Sharon I."/>
            <person name="Castelle C.J."/>
            <person name="Probst A.J."/>
            <person name="Thomas B.C."/>
            <person name="Singh A."/>
            <person name="Wilkins M.J."/>
            <person name="Karaoz U."/>
            <person name="Brodie E.L."/>
            <person name="Williams K.H."/>
            <person name="Hubbard S.S."/>
            <person name="Banfield J.F."/>
        </authorList>
    </citation>
    <scope>NUCLEOTIDE SEQUENCE [LARGE SCALE GENOMIC DNA]</scope>
</reference>
<name>A0A1F8B6M6_9BACT</name>
<organism evidence="1 2">
    <name type="scientific">Candidatus Woesebacteria bacterium RIFCSPLOWO2_01_FULL_37_19</name>
    <dbReference type="NCBI Taxonomy" id="1802514"/>
    <lineage>
        <taxon>Bacteria</taxon>
        <taxon>Candidatus Woeseibacteriota</taxon>
    </lineage>
</organism>
<evidence type="ECO:0000313" key="2">
    <source>
        <dbReference type="Proteomes" id="UP000177501"/>
    </source>
</evidence>
<dbReference type="Proteomes" id="UP000177501">
    <property type="component" value="Unassembled WGS sequence"/>
</dbReference>
<dbReference type="EMBL" id="MGHA01000028">
    <property type="protein sequence ID" value="OGM59706.1"/>
    <property type="molecule type" value="Genomic_DNA"/>
</dbReference>
<proteinExistence type="predicted"/>
<accession>A0A1F8B6M6</accession>
<comment type="caution">
    <text evidence="1">The sequence shown here is derived from an EMBL/GenBank/DDBJ whole genome shotgun (WGS) entry which is preliminary data.</text>
</comment>
<evidence type="ECO:0000313" key="1">
    <source>
        <dbReference type="EMBL" id="OGM59706.1"/>
    </source>
</evidence>
<sequence length="191" mass="21693">MAERQNNSEQIRQVRQAILDSLSSLASEILSPRELEKREEESEALFEFLNNQELLQALVKKSDMVTPHFALLDRPRDDRGNDHPRETLILIIKENEKGLTSYLRARINLVAEYKDMIKFYGDSSEDIARSFFQEGWGGDYSISEVTEESLVYYALGSRALGKHSLAVAHGSAIAEIYESILQILTPASEEK</sequence>